<feature type="transmembrane region" description="Helical" evidence="10">
    <location>
        <begin position="47"/>
        <end position="65"/>
    </location>
</feature>
<evidence type="ECO:0000256" key="9">
    <source>
        <dbReference type="SAM" id="MobiDB-lite"/>
    </source>
</evidence>
<evidence type="ECO:0000256" key="2">
    <source>
        <dbReference type="ARBA" id="ARBA00022448"/>
    </source>
</evidence>
<dbReference type="RefSeq" id="WP_378021282.1">
    <property type="nucleotide sequence ID" value="NZ_JBHSKG010000005.1"/>
</dbReference>
<comment type="subcellular location">
    <subcellularLocation>
        <location evidence="1">Cell inner membrane</location>
        <topology evidence="1">Multi-pass membrane protein</topology>
    </subcellularLocation>
</comment>
<keyword evidence="4" id="KW-0997">Cell inner membrane</keyword>
<name>A0ABV9ZG33_9PSEU</name>
<sequence length="181" mass="19287">MSRANRVLTGIENVLAAGSLGLAALIAIVAVLLRSTTGYVIFWSEEAVIHLVITSTFLGAVVALRHGEHVGVDVLSPLVRERGRRVLALIGIAVTLVYLGLVGTFAWLVLAEPYARLTETPALDAPLWLVALPIPVGLTLMFVRAIQIAVHLLRGQDPYPERTAEAEQDAGDLPPATGATR</sequence>
<feature type="transmembrane region" description="Helical" evidence="10">
    <location>
        <begin position="130"/>
        <end position="153"/>
    </location>
</feature>
<keyword evidence="13" id="KW-1185">Reference proteome</keyword>
<gene>
    <name evidence="12" type="ORF">ACFPK1_12695</name>
</gene>
<feature type="transmembrane region" description="Helical" evidence="10">
    <location>
        <begin position="12"/>
        <end position="35"/>
    </location>
</feature>
<comment type="caution">
    <text evidence="12">The sequence shown here is derived from an EMBL/GenBank/DDBJ whole genome shotgun (WGS) entry which is preliminary data.</text>
</comment>
<keyword evidence="2" id="KW-0813">Transport</keyword>
<evidence type="ECO:0000256" key="5">
    <source>
        <dbReference type="ARBA" id="ARBA00022692"/>
    </source>
</evidence>
<protein>
    <submittedName>
        <fullName evidence="12">TRAP transporter small permease</fullName>
    </submittedName>
</protein>
<accession>A0ABV9ZG33</accession>
<reference evidence="13" key="1">
    <citation type="journal article" date="2019" name="Int. J. Syst. Evol. Microbiol.">
        <title>The Global Catalogue of Microorganisms (GCM) 10K type strain sequencing project: providing services to taxonomists for standard genome sequencing and annotation.</title>
        <authorList>
            <consortium name="The Broad Institute Genomics Platform"/>
            <consortium name="The Broad Institute Genome Sequencing Center for Infectious Disease"/>
            <person name="Wu L."/>
            <person name="Ma J."/>
        </authorList>
    </citation>
    <scope>NUCLEOTIDE SEQUENCE [LARGE SCALE GENOMIC DNA]</scope>
    <source>
        <strain evidence="13">XZYJ18</strain>
    </source>
</reference>
<dbReference type="Proteomes" id="UP001596175">
    <property type="component" value="Unassembled WGS sequence"/>
</dbReference>
<evidence type="ECO:0000313" key="12">
    <source>
        <dbReference type="EMBL" id="MFC5139093.1"/>
    </source>
</evidence>
<feature type="transmembrane region" description="Helical" evidence="10">
    <location>
        <begin position="86"/>
        <end position="110"/>
    </location>
</feature>
<dbReference type="Pfam" id="PF04290">
    <property type="entry name" value="DctQ"/>
    <property type="match status" value="1"/>
</dbReference>
<feature type="region of interest" description="Disordered" evidence="9">
    <location>
        <begin position="161"/>
        <end position="181"/>
    </location>
</feature>
<keyword evidence="6 10" id="KW-1133">Transmembrane helix</keyword>
<organism evidence="12 13">
    <name type="scientific">Actinomycetospora rhizophila</name>
    <dbReference type="NCBI Taxonomy" id="1416876"/>
    <lineage>
        <taxon>Bacteria</taxon>
        <taxon>Bacillati</taxon>
        <taxon>Actinomycetota</taxon>
        <taxon>Actinomycetes</taxon>
        <taxon>Pseudonocardiales</taxon>
        <taxon>Pseudonocardiaceae</taxon>
        <taxon>Actinomycetospora</taxon>
    </lineage>
</organism>
<evidence type="ECO:0000256" key="6">
    <source>
        <dbReference type="ARBA" id="ARBA00022989"/>
    </source>
</evidence>
<feature type="domain" description="Tripartite ATP-independent periplasmic transporters DctQ component" evidence="11">
    <location>
        <begin position="24"/>
        <end position="154"/>
    </location>
</feature>
<comment type="similarity">
    <text evidence="8">Belongs to the TRAP transporter small permease family.</text>
</comment>
<evidence type="ECO:0000259" key="11">
    <source>
        <dbReference type="Pfam" id="PF04290"/>
    </source>
</evidence>
<dbReference type="InterPro" id="IPR007387">
    <property type="entry name" value="TRAP_DctQ"/>
</dbReference>
<evidence type="ECO:0000256" key="8">
    <source>
        <dbReference type="ARBA" id="ARBA00038436"/>
    </source>
</evidence>
<dbReference type="InterPro" id="IPR055348">
    <property type="entry name" value="DctQ"/>
</dbReference>
<keyword evidence="7 10" id="KW-0472">Membrane</keyword>
<evidence type="ECO:0000313" key="13">
    <source>
        <dbReference type="Proteomes" id="UP001596175"/>
    </source>
</evidence>
<evidence type="ECO:0000256" key="3">
    <source>
        <dbReference type="ARBA" id="ARBA00022475"/>
    </source>
</evidence>
<evidence type="ECO:0000256" key="1">
    <source>
        <dbReference type="ARBA" id="ARBA00004429"/>
    </source>
</evidence>
<dbReference type="EMBL" id="JBHSKG010000005">
    <property type="protein sequence ID" value="MFC5139093.1"/>
    <property type="molecule type" value="Genomic_DNA"/>
</dbReference>
<proteinExistence type="inferred from homology"/>
<keyword evidence="3" id="KW-1003">Cell membrane</keyword>
<evidence type="ECO:0000256" key="4">
    <source>
        <dbReference type="ARBA" id="ARBA00022519"/>
    </source>
</evidence>
<keyword evidence="5 10" id="KW-0812">Transmembrane</keyword>
<dbReference type="PANTHER" id="PTHR35011">
    <property type="entry name" value="2,3-DIKETO-L-GULONATE TRAP TRANSPORTER SMALL PERMEASE PROTEIN YIAM"/>
    <property type="match status" value="1"/>
</dbReference>
<evidence type="ECO:0000256" key="7">
    <source>
        <dbReference type="ARBA" id="ARBA00023136"/>
    </source>
</evidence>
<dbReference type="PANTHER" id="PTHR35011:SF2">
    <property type="entry name" value="2,3-DIKETO-L-GULONATE TRAP TRANSPORTER SMALL PERMEASE PROTEIN YIAM"/>
    <property type="match status" value="1"/>
</dbReference>
<evidence type="ECO:0000256" key="10">
    <source>
        <dbReference type="SAM" id="Phobius"/>
    </source>
</evidence>